<accession>A0ABQ0YNL7</accession>
<evidence type="ECO:0000313" key="3">
    <source>
        <dbReference type="Proteomes" id="UP000325466"/>
    </source>
</evidence>
<dbReference type="EMBL" id="BLAH01000092">
    <property type="protein sequence ID" value="GES38171.1"/>
    <property type="molecule type" value="Genomic_DNA"/>
</dbReference>
<feature type="compositionally biased region" description="Basic residues" evidence="1">
    <location>
        <begin position="61"/>
        <end position="70"/>
    </location>
</feature>
<comment type="caution">
    <text evidence="2">The sequence shown here is derived from an EMBL/GenBank/DDBJ whole genome shotgun (WGS) entry which is preliminary data.</text>
</comment>
<name>A0ABQ0YNL7_9NOCA</name>
<feature type="compositionally biased region" description="Basic residues" evidence="1">
    <location>
        <begin position="15"/>
        <end position="25"/>
    </location>
</feature>
<evidence type="ECO:0000313" key="2">
    <source>
        <dbReference type="EMBL" id="GES38171.1"/>
    </source>
</evidence>
<gene>
    <name evidence="2" type="ORF">RAJCM14343_3431</name>
</gene>
<protein>
    <submittedName>
        <fullName evidence="2">Uncharacterized protein</fullName>
    </submittedName>
</protein>
<evidence type="ECO:0000256" key="1">
    <source>
        <dbReference type="SAM" id="MobiDB-lite"/>
    </source>
</evidence>
<sequence>MHRGQRPVGVDQTAGRHRPQQRHAATRRERSFRTRRHPGLSLLQRHLRTPPSPVEAARGRVQSRHHRGASHRAGGDPRITLGTMGKTGPFEAARHAAHGT</sequence>
<feature type="region of interest" description="Disordered" evidence="1">
    <location>
        <begin position="1"/>
        <end position="100"/>
    </location>
</feature>
<dbReference type="Proteomes" id="UP000325466">
    <property type="component" value="Unassembled WGS sequence"/>
</dbReference>
<proteinExistence type="predicted"/>
<reference evidence="2 3" key="1">
    <citation type="journal article" date="2018" name="Biodegradation">
        <title>1,4-Dioxane degradation characteristics of Rhodococcus aetherivorans JCM 14343.</title>
        <authorList>
            <person name="Inoue D."/>
            <person name="Tsunoda T."/>
            <person name="Yamamoto N."/>
            <person name="Ike M."/>
            <person name="Sei K."/>
        </authorList>
    </citation>
    <scope>NUCLEOTIDE SEQUENCE [LARGE SCALE GENOMIC DNA]</scope>
    <source>
        <strain evidence="2 3">JCM 14343</strain>
    </source>
</reference>
<keyword evidence="3" id="KW-1185">Reference proteome</keyword>
<organism evidence="2 3">
    <name type="scientific">Rhodococcus aetherivorans</name>
    <dbReference type="NCBI Taxonomy" id="191292"/>
    <lineage>
        <taxon>Bacteria</taxon>
        <taxon>Bacillati</taxon>
        <taxon>Actinomycetota</taxon>
        <taxon>Actinomycetes</taxon>
        <taxon>Mycobacteriales</taxon>
        <taxon>Nocardiaceae</taxon>
        <taxon>Rhodococcus</taxon>
    </lineage>
</organism>